<dbReference type="RefSeq" id="WP_071794247.1">
    <property type="nucleotide sequence ID" value="NZ_LZDD01000002.1"/>
</dbReference>
<dbReference type="HAMAP" id="MF_00652">
    <property type="entry name" value="UPF0246"/>
    <property type="match status" value="1"/>
</dbReference>
<keyword evidence="3" id="KW-1185">Reference proteome</keyword>
<evidence type="ECO:0000313" key="3">
    <source>
        <dbReference type="Proteomes" id="UP000182015"/>
    </source>
</evidence>
<evidence type="ECO:0000256" key="1">
    <source>
        <dbReference type="HAMAP-Rule" id="MF_00652"/>
    </source>
</evidence>
<organism evidence="2 3">
    <name type="scientific">Streptococcus bovimastitidis</name>
    <dbReference type="NCBI Taxonomy" id="1856638"/>
    <lineage>
        <taxon>Bacteria</taxon>
        <taxon>Bacillati</taxon>
        <taxon>Bacillota</taxon>
        <taxon>Bacilli</taxon>
        <taxon>Lactobacillales</taxon>
        <taxon>Streptococcaceae</taxon>
        <taxon>Streptococcus</taxon>
    </lineage>
</organism>
<dbReference type="STRING" id="1856638.A9Q68_07730"/>
<name>A0A1L8MMF6_9STRE</name>
<sequence length="243" mass="28125">MLTYIIPSAKEMAISKEKFPPSLSENSRAIIDELASLSVEQLAAAYKISPQAASKESDRIHAIHKEQAPTYPAYRLFNGLMYRHIERDDLTKKEEKYLIKNTYITSSLYGIIPFDYPIAEHRLDFQTKIKVKEESLKSYWRHSYDAFLERKGPFISLLSSEFEDVFSPEKRQLWISVTFLEEKNGLLKSHSTISKKGRGDFLTAACKANCKTLKDLKKLEFSGFRFDDQESDSKHFVYIKKEA</sequence>
<protein>
    <recommendedName>
        <fullName evidence="1">UPF0246 protein A9Q68_07730</fullName>
    </recommendedName>
</protein>
<dbReference type="OrthoDB" id="9777133at2"/>
<comment type="similarity">
    <text evidence="1">Belongs to the UPF0246 family.</text>
</comment>
<dbReference type="EMBL" id="LZDD01000002">
    <property type="protein sequence ID" value="OJF71960.1"/>
    <property type="molecule type" value="Genomic_DNA"/>
</dbReference>
<dbReference type="Pfam" id="PF03883">
    <property type="entry name" value="H2O2_YaaD"/>
    <property type="match status" value="1"/>
</dbReference>
<dbReference type="NCBIfam" id="NF002543">
    <property type="entry name" value="PRK02101.1-4"/>
    <property type="match status" value="1"/>
</dbReference>
<gene>
    <name evidence="2" type="ORF">A9Q68_07730</name>
</gene>
<dbReference type="GO" id="GO:0005829">
    <property type="term" value="C:cytosol"/>
    <property type="evidence" value="ECO:0007669"/>
    <property type="project" value="TreeGrafter"/>
</dbReference>
<accession>A0A1L8MMF6</accession>
<dbReference type="PANTHER" id="PTHR30283">
    <property type="entry name" value="PEROXIDE STRESS RESPONSE PROTEIN YAAA"/>
    <property type="match status" value="1"/>
</dbReference>
<dbReference type="Proteomes" id="UP000182015">
    <property type="component" value="Unassembled WGS sequence"/>
</dbReference>
<reference evidence="3" key="1">
    <citation type="submission" date="2016-06" db="EMBL/GenBank/DDBJ databases">
        <authorList>
            <person name="de Vries S.P.W."/>
            <person name="Hadjirin N.F."/>
            <person name="Lay E.M."/>
            <person name="Zadoks R.N."/>
            <person name="Peacock S.J."/>
            <person name="Parkhill J."/>
            <person name="Grant A.J."/>
            <person name="Mcdougall S."/>
            <person name="Holmes M.A."/>
        </authorList>
    </citation>
    <scope>NUCLEOTIDE SEQUENCE [LARGE SCALE GENOMIC DNA]</scope>
    <source>
        <strain evidence="3">NZ1587</strain>
    </source>
</reference>
<dbReference type="GO" id="GO:0033194">
    <property type="term" value="P:response to hydroperoxide"/>
    <property type="evidence" value="ECO:0007669"/>
    <property type="project" value="TreeGrafter"/>
</dbReference>
<comment type="caution">
    <text evidence="2">The sequence shown here is derived from an EMBL/GenBank/DDBJ whole genome shotgun (WGS) entry which is preliminary data.</text>
</comment>
<dbReference type="PANTHER" id="PTHR30283:SF4">
    <property type="entry name" value="PEROXIDE STRESS RESISTANCE PROTEIN YAAA"/>
    <property type="match status" value="1"/>
</dbReference>
<dbReference type="AlphaFoldDB" id="A0A1L8MMF6"/>
<evidence type="ECO:0000313" key="2">
    <source>
        <dbReference type="EMBL" id="OJF71960.1"/>
    </source>
</evidence>
<proteinExistence type="inferred from homology"/>
<dbReference type="InterPro" id="IPR005583">
    <property type="entry name" value="YaaA"/>
</dbReference>